<dbReference type="GO" id="GO:0003824">
    <property type="term" value="F:catalytic activity"/>
    <property type="evidence" value="ECO:0007669"/>
    <property type="project" value="InterPro"/>
</dbReference>
<dbReference type="AlphaFoldDB" id="A0A086Y7T2"/>
<evidence type="ECO:0000259" key="1">
    <source>
        <dbReference type="Pfam" id="PF03473"/>
    </source>
</evidence>
<dbReference type="RefSeq" id="WP_035708671.1">
    <property type="nucleotide sequence ID" value="NZ_CAMIFG010000057.1"/>
</dbReference>
<dbReference type="eggNOG" id="COG2258">
    <property type="taxonomic scope" value="Bacteria"/>
</dbReference>
<name>A0A086Y7T2_9RHOB</name>
<gene>
    <name evidence="2" type="ORF">CN97_12125</name>
</gene>
<dbReference type="PANTHER" id="PTHR30212:SF2">
    <property type="entry name" value="PROTEIN YIIM"/>
    <property type="match status" value="1"/>
</dbReference>
<dbReference type="Gene3D" id="2.40.33.20">
    <property type="entry name" value="PK beta-barrel domain-like"/>
    <property type="match status" value="1"/>
</dbReference>
<dbReference type="InterPro" id="IPR052353">
    <property type="entry name" value="Benzoxazolinone_Detox_Enz"/>
</dbReference>
<dbReference type="InterPro" id="IPR005302">
    <property type="entry name" value="MoCF_Sase_C"/>
</dbReference>
<sequence>MPQATPETLALALPHVLAAPKDDAPIHTLCFRKGFGKRDFRESLTLTVAEGVPGERWMKHPWMKLADGSPDPRIQISILGSRVVEAVVTEPEMIHPGDTIVADMDFSEENLPVGTRLRIGTAVVEVSDLWNDACVKWKKRYGKPAFDWVRAPGHPELRLRGVLCRIVEDGEVTVADRIRKI</sequence>
<accession>A0A086Y7T2</accession>
<protein>
    <recommendedName>
        <fullName evidence="1">MOSC domain-containing protein</fullName>
    </recommendedName>
</protein>
<dbReference type="InterPro" id="IPR011037">
    <property type="entry name" value="Pyrv_Knase-like_insert_dom_sf"/>
</dbReference>
<dbReference type="EMBL" id="JGYG01000003">
    <property type="protein sequence ID" value="KFI30332.1"/>
    <property type="molecule type" value="Genomic_DNA"/>
</dbReference>
<feature type="domain" description="MOSC" evidence="1">
    <location>
        <begin position="106"/>
        <end position="179"/>
    </location>
</feature>
<dbReference type="OrthoDB" id="5735964at2"/>
<reference evidence="2 3" key="1">
    <citation type="submission" date="2014-03" db="EMBL/GenBank/DDBJ databases">
        <title>Genome of Haematobacter massiliensis CCUG 47968.</title>
        <authorList>
            <person name="Wang D."/>
            <person name="Wang G."/>
        </authorList>
    </citation>
    <scope>NUCLEOTIDE SEQUENCE [LARGE SCALE GENOMIC DNA]</scope>
    <source>
        <strain evidence="2 3">CCUG 47968</strain>
    </source>
</reference>
<proteinExistence type="predicted"/>
<comment type="caution">
    <text evidence="2">The sequence shown here is derived from an EMBL/GenBank/DDBJ whole genome shotgun (WGS) entry which is preliminary data.</text>
</comment>
<dbReference type="Proteomes" id="UP000028826">
    <property type="component" value="Unassembled WGS sequence"/>
</dbReference>
<dbReference type="GO" id="GO:0030151">
    <property type="term" value="F:molybdenum ion binding"/>
    <property type="evidence" value="ECO:0007669"/>
    <property type="project" value="InterPro"/>
</dbReference>
<dbReference type="GO" id="GO:0030170">
    <property type="term" value="F:pyridoxal phosphate binding"/>
    <property type="evidence" value="ECO:0007669"/>
    <property type="project" value="InterPro"/>
</dbReference>
<dbReference type="Pfam" id="PF03473">
    <property type="entry name" value="MOSC"/>
    <property type="match status" value="1"/>
</dbReference>
<dbReference type="STRING" id="195105.CN97_12125"/>
<organism evidence="2 3">
    <name type="scientific">Haematobacter massiliensis</name>
    <dbReference type="NCBI Taxonomy" id="195105"/>
    <lineage>
        <taxon>Bacteria</taxon>
        <taxon>Pseudomonadati</taxon>
        <taxon>Pseudomonadota</taxon>
        <taxon>Alphaproteobacteria</taxon>
        <taxon>Rhodobacterales</taxon>
        <taxon>Paracoccaceae</taxon>
        <taxon>Haematobacter</taxon>
    </lineage>
</organism>
<evidence type="ECO:0000313" key="3">
    <source>
        <dbReference type="Proteomes" id="UP000028826"/>
    </source>
</evidence>
<keyword evidence="3" id="KW-1185">Reference proteome</keyword>
<dbReference type="PANTHER" id="PTHR30212">
    <property type="entry name" value="PROTEIN YIIM"/>
    <property type="match status" value="1"/>
</dbReference>
<evidence type="ECO:0000313" key="2">
    <source>
        <dbReference type="EMBL" id="KFI30332.1"/>
    </source>
</evidence>
<dbReference type="SUPFAM" id="SSF50800">
    <property type="entry name" value="PK beta-barrel domain-like"/>
    <property type="match status" value="1"/>
</dbReference>